<dbReference type="Proteomes" id="UP001445732">
    <property type="component" value="Unassembled WGS sequence"/>
</dbReference>
<feature type="transmembrane region" description="Helical" evidence="1">
    <location>
        <begin position="7"/>
        <end position="26"/>
    </location>
</feature>
<comment type="caution">
    <text evidence="2">The sequence shown here is derived from an EMBL/GenBank/DDBJ whole genome shotgun (WGS) entry which is preliminary data.</text>
</comment>
<name>A0ABV1NR84_9CAUL</name>
<keyword evidence="1" id="KW-0472">Membrane</keyword>
<dbReference type="EMBL" id="JBEGDD010000011">
    <property type="protein sequence ID" value="MEQ7156119.1"/>
    <property type="molecule type" value="Genomic_DNA"/>
</dbReference>
<keyword evidence="1" id="KW-1133">Transmembrane helix</keyword>
<reference evidence="2 3" key="1">
    <citation type="submission" date="2024-06" db="EMBL/GenBank/DDBJ databases">
        <title>Brevundimonas sp. C11.</title>
        <authorList>
            <person name="Maltman C."/>
        </authorList>
    </citation>
    <scope>NUCLEOTIDE SEQUENCE [LARGE SCALE GENOMIC DNA]</scope>
    <source>
        <strain evidence="2 3">C11</strain>
    </source>
</reference>
<evidence type="ECO:0000313" key="2">
    <source>
        <dbReference type="EMBL" id="MEQ7156119.1"/>
    </source>
</evidence>
<proteinExistence type="predicted"/>
<evidence type="ECO:0000256" key="1">
    <source>
        <dbReference type="SAM" id="Phobius"/>
    </source>
</evidence>
<dbReference type="RefSeq" id="WP_349685271.1">
    <property type="nucleotide sequence ID" value="NZ_JBEGDD010000011.1"/>
</dbReference>
<accession>A0ABV1NR84</accession>
<sequence length="255" mass="28939">MKTLDGLTQILVGLFIFALVLLGIWYELGLNLLAEAVGLFLTVVAVDEIYARNERKRLRPLLIPAHREARDVAWAVLSHCAEVLRSTIQEDELSLIAYPNARLSDKVLEPIYERIDMNGNTRLSFLHRPTMTLIAMKWRQLLRQDSVKIKGMAAATLNRYVTVVDPKVAAALDEVLKTPVLNADEFWFDEPVWRLTGINYTWAAAAAYRILDGLSDQWDDPYDLSPAFTFAESLRADVGQSPWHSTTSTWRQPRA</sequence>
<keyword evidence="3" id="KW-1185">Reference proteome</keyword>
<gene>
    <name evidence="2" type="ORF">ABN401_12925</name>
</gene>
<keyword evidence="1" id="KW-0812">Transmembrane</keyword>
<protein>
    <submittedName>
        <fullName evidence="2">Uncharacterized protein</fullName>
    </submittedName>
</protein>
<evidence type="ECO:0000313" key="3">
    <source>
        <dbReference type="Proteomes" id="UP001445732"/>
    </source>
</evidence>
<organism evidence="2 3">
    <name type="scientific">Brevundimonas aurifodinae</name>
    <dbReference type="NCBI Taxonomy" id="1508312"/>
    <lineage>
        <taxon>Bacteria</taxon>
        <taxon>Pseudomonadati</taxon>
        <taxon>Pseudomonadota</taxon>
        <taxon>Alphaproteobacteria</taxon>
        <taxon>Caulobacterales</taxon>
        <taxon>Caulobacteraceae</taxon>
        <taxon>Brevundimonas</taxon>
    </lineage>
</organism>